<organism evidence="2 3">
    <name type="scientific">Rugamonas rivuli</name>
    <dbReference type="NCBI Taxonomy" id="2743358"/>
    <lineage>
        <taxon>Bacteria</taxon>
        <taxon>Pseudomonadati</taxon>
        <taxon>Pseudomonadota</taxon>
        <taxon>Betaproteobacteria</taxon>
        <taxon>Burkholderiales</taxon>
        <taxon>Oxalobacteraceae</taxon>
        <taxon>Telluria group</taxon>
        <taxon>Rugamonas</taxon>
    </lineage>
</organism>
<dbReference type="InterPro" id="IPR046537">
    <property type="entry name" value="DUF6602"/>
</dbReference>
<name>A0A843SCH7_9BURK</name>
<comment type="caution">
    <text evidence="2">The sequence shown here is derived from an EMBL/GenBank/DDBJ whole genome shotgun (WGS) entry which is preliminary data.</text>
</comment>
<reference evidence="2 3" key="1">
    <citation type="submission" date="2019-10" db="EMBL/GenBank/DDBJ databases">
        <title>Two novel species isolated from a subtropical stream in China.</title>
        <authorList>
            <person name="Lu H."/>
        </authorList>
    </citation>
    <scope>NUCLEOTIDE SEQUENCE [LARGE SCALE GENOMIC DNA]</scope>
    <source>
        <strain evidence="2 3">FT103W</strain>
    </source>
</reference>
<gene>
    <name evidence="2" type="ORF">GEV01_20715</name>
</gene>
<evidence type="ECO:0000313" key="2">
    <source>
        <dbReference type="EMBL" id="MQA21939.1"/>
    </source>
</evidence>
<feature type="domain" description="DUF6602" evidence="1">
    <location>
        <begin position="36"/>
        <end position="142"/>
    </location>
</feature>
<dbReference type="CDD" id="cd21173">
    <property type="entry name" value="NucC-like"/>
    <property type="match status" value="1"/>
</dbReference>
<accession>A0A843SCH7</accession>
<proteinExistence type="predicted"/>
<dbReference type="Pfam" id="PF20247">
    <property type="entry name" value="DUF6602"/>
    <property type="match status" value="1"/>
</dbReference>
<dbReference type="EMBL" id="WHUF01000005">
    <property type="protein sequence ID" value="MQA21939.1"/>
    <property type="molecule type" value="Genomic_DNA"/>
</dbReference>
<dbReference type="AlphaFoldDB" id="A0A843SCH7"/>
<sequence length="292" mass="33054">MDGKRIQDYWSSEVDALVRTYQQFETLIPAPKGDGAQHRGEDGRFVEDLIREYLSRFLPSGLEVLTGFVLRPAVKTGETGKERSGEVDCHSTQLDIIVFDTNNYPVFQRFGNSVIVPPEGVVAIISVKKHLNDGDVKRECDALFEAATLCETLKSNDRSDKVRGPYLALISAKSNIEKTKTDTLDWIFNQVNLAYSGKKEISFDKLIGFIGALDEWSIFKRRPDKKISKAEYIGFKHQNGESHLGLQFLLTGILSVFYDETRRNLRRPGYTAFPSSRPHDRKLGEIPCTCLR</sequence>
<evidence type="ECO:0000313" key="3">
    <source>
        <dbReference type="Proteomes" id="UP000444318"/>
    </source>
</evidence>
<keyword evidence="3" id="KW-1185">Reference proteome</keyword>
<dbReference type="RefSeq" id="WP_152807422.1">
    <property type="nucleotide sequence ID" value="NZ_WHUF01000005.1"/>
</dbReference>
<evidence type="ECO:0000259" key="1">
    <source>
        <dbReference type="Pfam" id="PF20247"/>
    </source>
</evidence>
<dbReference type="Proteomes" id="UP000444318">
    <property type="component" value="Unassembled WGS sequence"/>
</dbReference>
<protein>
    <recommendedName>
        <fullName evidence="1">DUF6602 domain-containing protein</fullName>
    </recommendedName>
</protein>